<dbReference type="HOGENOM" id="CLU_008719_4_0_1"/>
<proteinExistence type="predicted"/>
<dbReference type="KEGG" id="ttt:THITE_2108061"/>
<dbReference type="EMBL" id="CP003009">
    <property type="protein sequence ID" value="AEO63163.1"/>
    <property type="molecule type" value="Genomic_DNA"/>
</dbReference>
<dbReference type="STRING" id="578455.G2QXE0"/>
<reference evidence="3 4" key="1">
    <citation type="journal article" date="2011" name="Nat. Biotechnol.">
        <title>Comparative genomic analysis of the thermophilic biomass-degrading fungi Myceliophthora thermophila and Thielavia terrestris.</title>
        <authorList>
            <person name="Berka R.M."/>
            <person name="Grigoriev I.V."/>
            <person name="Otillar R."/>
            <person name="Salamov A."/>
            <person name="Grimwood J."/>
            <person name="Reid I."/>
            <person name="Ishmael N."/>
            <person name="John T."/>
            <person name="Darmond C."/>
            <person name="Moisan M.-C."/>
            <person name="Henrissat B."/>
            <person name="Coutinho P.M."/>
            <person name="Lombard V."/>
            <person name="Natvig D.O."/>
            <person name="Lindquist E."/>
            <person name="Schmutz J."/>
            <person name="Lucas S."/>
            <person name="Harris P."/>
            <person name="Powlowski J."/>
            <person name="Bellemare A."/>
            <person name="Taylor D."/>
            <person name="Butler G."/>
            <person name="de Vries R.P."/>
            <person name="Allijn I.E."/>
            <person name="van den Brink J."/>
            <person name="Ushinsky S."/>
            <person name="Storms R."/>
            <person name="Powell A.J."/>
            <person name="Paulsen I.T."/>
            <person name="Elbourne L.D.H."/>
            <person name="Baker S.E."/>
            <person name="Magnuson J."/>
            <person name="LaBoissiere S."/>
            <person name="Clutterbuck A.J."/>
            <person name="Martinez D."/>
            <person name="Wogulis M."/>
            <person name="de Leon A.L."/>
            <person name="Rey M.W."/>
            <person name="Tsang A."/>
        </authorList>
    </citation>
    <scope>NUCLEOTIDE SEQUENCE [LARGE SCALE GENOMIC DNA]</scope>
    <source>
        <strain evidence="4">ATCC 38088 / NRRL 8126</strain>
    </source>
</reference>
<evidence type="ECO:0008006" key="5">
    <source>
        <dbReference type="Google" id="ProtNLM"/>
    </source>
</evidence>
<dbReference type="GO" id="GO:0003700">
    <property type="term" value="F:DNA-binding transcription factor activity"/>
    <property type="evidence" value="ECO:0007669"/>
    <property type="project" value="TreeGrafter"/>
</dbReference>
<evidence type="ECO:0000313" key="4">
    <source>
        <dbReference type="Proteomes" id="UP000008181"/>
    </source>
</evidence>
<dbReference type="PANTHER" id="PTHR37534:SF3">
    <property type="entry name" value="ZN(II)2CYS6 TRANSCRIPTION FACTOR (EUROFUNG)"/>
    <property type="match status" value="1"/>
</dbReference>
<accession>G2QXE0</accession>
<dbReference type="AlphaFoldDB" id="G2QXE0"/>
<name>G2QXE0_THETT</name>
<evidence type="ECO:0000256" key="2">
    <source>
        <dbReference type="SAM" id="MobiDB-lite"/>
    </source>
</evidence>
<evidence type="ECO:0000313" key="3">
    <source>
        <dbReference type="EMBL" id="AEO63163.1"/>
    </source>
</evidence>
<dbReference type="eggNOG" id="ENOG502RCSS">
    <property type="taxonomic scope" value="Eukaryota"/>
</dbReference>
<dbReference type="GeneID" id="11523543"/>
<gene>
    <name evidence="3" type="ORF">THITE_2108061</name>
</gene>
<dbReference type="RefSeq" id="XP_003649499.1">
    <property type="nucleotide sequence ID" value="XM_003649451.1"/>
</dbReference>
<keyword evidence="4" id="KW-1185">Reference proteome</keyword>
<dbReference type="GO" id="GO:0045944">
    <property type="term" value="P:positive regulation of transcription by RNA polymerase II"/>
    <property type="evidence" value="ECO:0007669"/>
    <property type="project" value="TreeGrafter"/>
</dbReference>
<dbReference type="OrthoDB" id="5319341at2759"/>
<feature type="region of interest" description="Disordered" evidence="2">
    <location>
        <begin position="86"/>
        <end position="112"/>
    </location>
</feature>
<protein>
    <recommendedName>
        <fullName evidence="5">Transcription factor domain-containing protein</fullName>
    </recommendedName>
</protein>
<dbReference type="Proteomes" id="UP000008181">
    <property type="component" value="Chromosome 1"/>
</dbReference>
<dbReference type="GO" id="GO:0005634">
    <property type="term" value="C:nucleus"/>
    <property type="evidence" value="ECO:0007669"/>
    <property type="project" value="UniProtKB-SubCell"/>
</dbReference>
<sequence length="382" mass="41986">MRNEGLMKAILALSARYAAESPSHATPAVMTPAGPPAHINLAMQYYYETLHYVSTALHQQSYAHSEELLATALVISTYEMLDAARADGPGSDGGSSSSSSSSSTEPERGGRAALSNWQRHLKGVFWIQRSQNVNGASGGLRQAVWWAWLQQDIWAAFRERRRCFSFWTWKTPIRQVPQHDLPALSMYLLREAVNYCADDPTTTATGADGVVPRVLDADALRRRAELGAELMAKLDEWQACLGSDFKPLPSSAATVSGKYPCSAWAPIWVHPPRLAVALQAHSFARILVCLHEPPTSGFHGFLRKKRILANEVATICGLAMELTDKGCQIVSAQCLFGAGLCVEDRAQQDTILSLIDECEARCGWPMSGLREDLRKEWSRAVA</sequence>
<evidence type="ECO:0000256" key="1">
    <source>
        <dbReference type="ARBA" id="ARBA00023242"/>
    </source>
</evidence>
<feature type="compositionally biased region" description="Low complexity" evidence="2">
    <location>
        <begin position="94"/>
        <end position="103"/>
    </location>
</feature>
<dbReference type="PANTHER" id="PTHR37534">
    <property type="entry name" value="TRANSCRIPTIONAL ACTIVATOR PROTEIN UGA3"/>
    <property type="match status" value="1"/>
</dbReference>
<organism evidence="3 4">
    <name type="scientific">Thermothielavioides terrestris (strain ATCC 38088 / NRRL 8126)</name>
    <name type="common">Thielavia terrestris</name>
    <dbReference type="NCBI Taxonomy" id="578455"/>
    <lineage>
        <taxon>Eukaryota</taxon>
        <taxon>Fungi</taxon>
        <taxon>Dikarya</taxon>
        <taxon>Ascomycota</taxon>
        <taxon>Pezizomycotina</taxon>
        <taxon>Sordariomycetes</taxon>
        <taxon>Sordariomycetidae</taxon>
        <taxon>Sordariales</taxon>
        <taxon>Chaetomiaceae</taxon>
        <taxon>Thermothielavioides</taxon>
        <taxon>Thermothielavioides terrestris</taxon>
    </lineage>
</organism>
<dbReference type="GO" id="GO:0000976">
    <property type="term" value="F:transcription cis-regulatory region binding"/>
    <property type="evidence" value="ECO:0007669"/>
    <property type="project" value="TreeGrafter"/>
</dbReference>
<keyword evidence="1" id="KW-0539">Nucleus</keyword>